<evidence type="ECO:0000256" key="1">
    <source>
        <dbReference type="ARBA" id="ARBA00023015"/>
    </source>
</evidence>
<dbReference type="Pfam" id="PF00440">
    <property type="entry name" value="TetR_N"/>
    <property type="match status" value="1"/>
</dbReference>
<dbReference type="Proteomes" id="UP001500603">
    <property type="component" value="Unassembled WGS sequence"/>
</dbReference>
<keyword evidence="3" id="KW-0804">Transcription</keyword>
<dbReference type="Pfam" id="PF02909">
    <property type="entry name" value="TetR_C_1"/>
    <property type="match status" value="1"/>
</dbReference>
<evidence type="ECO:0000259" key="5">
    <source>
        <dbReference type="PROSITE" id="PS50977"/>
    </source>
</evidence>
<dbReference type="InterPro" id="IPR001647">
    <property type="entry name" value="HTH_TetR"/>
</dbReference>
<keyword evidence="7" id="KW-1185">Reference proteome</keyword>
<dbReference type="InterPro" id="IPR050109">
    <property type="entry name" value="HTH-type_TetR-like_transc_reg"/>
</dbReference>
<evidence type="ECO:0000256" key="2">
    <source>
        <dbReference type="ARBA" id="ARBA00023125"/>
    </source>
</evidence>
<feature type="domain" description="HTH tetR-type" evidence="5">
    <location>
        <begin position="24"/>
        <end position="84"/>
    </location>
</feature>
<reference evidence="7" key="1">
    <citation type="journal article" date="2019" name="Int. J. Syst. Evol. Microbiol.">
        <title>The Global Catalogue of Microorganisms (GCM) 10K type strain sequencing project: providing services to taxonomists for standard genome sequencing and annotation.</title>
        <authorList>
            <consortium name="The Broad Institute Genomics Platform"/>
            <consortium name="The Broad Institute Genome Sequencing Center for Infectious Disease"/>
            <person name="Wu L."/>
            <person name="Ma J."/>
        </authorList>
    </citation>
    <scope>NUCLEOTIDE SEQUENCE [LARGE SCALE GENOMIC DNA]</scope>
    <source>
        <strain evidence="7">JCM 18298</strain>
    </source>
</reference>
<dbReference type="Gene3D" id="1.10.357.10">
    <property type="entry name" value="Tetracycline Repressor, domain 2"/>
    <property type="match status" value="1"/>
</dbReference>
<dbReference type="PANTHER" id="PTHR30055">
    <property type="entry name" value="HTH-TYPE TRANSCRIPTIONAL REGULATOR RUTR"/>
    <property type="match status" value="1"/>
</dbReference>
<dbReference type="SUPFAM" id="SSF46689">
    <property type="entry name" value="Homeodomain-like"/>
    <property type="match status" value="1"/>
</dbReference>
<gene>
    <name evidence="6" type="ORF">GCM10023318_03160</name>
</gene>
<evidence type="ECO:0000256" key="4">
    <source>
        <dbReference type="PROSITE-ProRule" id="PRU00335"/>
    </source>
</evidence>
<evidence type="ECO:0000313" key="7">
    <source>
        <dbReference type="Proteomes" id="UP001500603"/>
    </source>
</evidence>
<name>A0ABP9JRN1_9NOCA</name>
<evidence type="ECO:0000256" key="3">
    <source>
        <dbReference type="ARBA" id="ARBA00023163"/>
    </source>
</evidence>
<dbReference type="EMBL" id="BAABJM010000001">
    <property type="protein sequence ID" value="GAA5042640.1"/>
    <property type="molecule type" value="Genomic_DNA"/>
</dbReference>
<evidence type="ECO:0000313" key="6">
    <source>
        <dbReference type="EMBL" id="GAA5042640.1"/>
    </source>
</evidence>
<keyword evidence="2 4" id="KW-0238">DNA-binding</keyword>
<protein>
    <submittedName>
        <fullName evidence="6">TetR/AcrR family transcriptional regulator</fullName>
    </submittedName>
</protein>
<dbReference type="InterPro" id="IPR004111">
    <property type="entry name" value="Repressor_TetR_C"/>
</dbReference>
<proteinExistence type="predicted"/>
<dbReference type="PROSITE" id="PS50977">
    <property type="entry name" value="HTH_TETR_2"/>
    <property type="match status" value="1"/>
</dbReference>
<sequence length="244" mass="26114">MATPTAVELLWGLQQRPRRGPKPALSLDAIVAEAIALADTEGLASLSMQRLAVRLGFTKMSLYRYVPGKAELTSLMLDRALGPVPDLFDVAAQPRWRTGLRRWAETIFERYLAHPWSIELTTGAHPIGPNELGWMDAALRATADTGLTGAERLDSIVLLTGHARSLVQQVSSVADGAASEQLATSLAETMTIVGDRYPAVRAAFAEEAAANAANGRRDDALNFGIARILDGLAVLIDSREGLGS</sequence>
<feature type="DNA-binding region" description="H-T-H motif" evidence="4">
    <location>
        <begin position="47"/>
        <end position="66"/>
    </location>
</feature>
<dbReference type="InterPro" id="IPR009057">
    <property type="entry name" value="Homeodomain-like_sf"/>
</dbReference>
<dbReference type="InterPro" id="IPR036271">
    <property type="entry name" value="Tet_transcr_reg_TetR-rel_C_sf"/>
</dbReference>
<comment type="caution">
    <text evidence="6">The sequence shown here is derived from an EMBL/GenBank/DDBJ whole genome shotgun (WGS) entry which is preliminary data.</text>
</comment>
<organism evidence="6 7">
    <name type="scientific">Nocardia callitridis</name>
    <dbReference type="NCBI Taxonomy" id="648753"/>
    <lineage>
        <taxon>Bacteria</taxon>
        <taxon>Bacillati</taxon>
        <taxon>Actinomycetota</taxon>
        <taxon>Actinomycetes</taxon>
        <taxon>Mycobacteriales</taxon>
        <taxon>Nocardiaceae</taxon>
        <taxon>Nocardia</taxon>
    </lineage>
</organism>
<accession>A0ABP9JRN1</accession>
<dbReference type="SUPFAM" id="SSF48498">
    <property type="entry name" value="Tetracyclin repressor-like, C-terminal domain"/>
    <property type="match status" value="1"/>
</dbReference>
<dbReference type="RefSeq" id="WP_345493161.1">
    <property type="nucleotide sequence ID" value="NZ_BAABJM010000001.1"/>
</dbReference>
<keyword evidence="1" id="KW-0805">Transcription regulation</keyword>
<dbReference type="PANTHER" id="PTHR30055:SF151">
    <property type="entry name" value="TRANSCRIPTIONAL REGULATORY PROTEIN"/>
    <property type="match status" value="1"/>
</dbReference>